<dbReference type="FunCoup" id="G8YG16">
    <property type="interactions" value="143"/>
</dbReference>
<dbReference type="Pfam" id="PF03184">
    <property type="entry name" value="DDE_1"/>
    <property type="match status" value="1"/>
</dbReference>
<dbReference type="PANTHER" id="PTHR19303">
    <property type="entry name" value="TRANSPOSON"/>
    <property type="match status" value="1"/>
</dbReference>
<dbReference type="Pfam" id="PF03221">
    <property type="entry name" value="HTH_Tnp_Tc5"/>
    <property type="match status" value="1"/>
</dbReference>
<dbReference type="AlphaFoldDB" id="G8YG16"/>
<keyword evidence="5" id="KW-1185">Reference proteome</keyword>
<dbReference type="InterPro" id="IPR050863">
    <property type="entry name" value="CenT-Element_Derived"/>
</dbReference>
<dbReference type="eggNOG" id="KOG3105">
    <property type="taxonomic scope" value="Eukaryota"/>
</dbReference>
<name>G8YG16_PICSO</name>
<protein>
    <submittedName>
        <fullName evidence="4">Piso0_002812 protein</fullName>
    </submittedName>
</protein>
<dbReference type="EMBL" id="FO082051">
    <property type="protein sequence ID" value="CCE82115.1"/>
    <property type="molecule type" value="Genomic_DNA"/>
</dbReference>
<reference evidence="4 5" key="1">
    <citation type="journal article" date="2012" name="G3 (Bethesda)">
        <title>Pichia sorbitophila, an interspecies yeast hybrid reveals early steps of genome resolution following polyploidization.</title>
        <authorList>
            <person name="Leh Louis V."/>
            <person name="Despons L."/>
            <person name="Friedrich A."/>
            <person name="Martin T."/>
            <person name="Durrens P."/>
            <person name="Casaregola S."/>
            <person name="Neuveglise C."/>
            <person name="Fairhead C."/>
            <person name="Marck C."/>
            <person name="Cruz J.A."/>
            <person name="Straub M.L."/>
            <person name="Kugler V."/>
            <person name="Sacerdot C."/>
            <person name="Uzunov Z."/>
            <person name="Thierry A."/>
            <person name="Weiss S."/>
            <person name="Bleykasten C."/>
            <person name="De Montigny J."/>
            <person name="Jacques N."/>
            <person name="Jung P."/>
            <person name="Lemaire M."/>
            <person name="Mallet S."/>
            <person name="Morel G."/>
            <person name="Richard G.F."/>
            <person name="Sarkar A."/>
            <person name="Savel G."/>
            <person name="Schacherer J."/>
            <person name="Seret M.L."/>
            <person name="Talla E."/>
            <person name="Samson G."/>
            <person name="Jubin C."/>
            <person name="Poulain J."/>
            <person name="Vacherie B."/>
            <person name="Barbe V."/>
            <person name="Pelletier E."/>
            <person name="Sherman D.J."/>
            <person name="Westhof E."/>
            <person name="Weissenbach J."/>
            <person name="Baret P.V."/>
            <person name="Wincker P."/>
            <person name="Gaillardin C."/>
            <person name="Dujon B."/>
            <person name="Souciet J.L."/>
        </authorList>
    </citation>
    <scope>NUCLEOTIDE SEQUENCE [LARGE SCALE GENOMIC DNA]</scope>
    <source>
        <strain evidence="5">ATCC MYA-4447 / BCRC 22081 / CBS 7064 / NBRC 10061 / NRRL Y-12695</strain>
    </source>
</reference>
<dbReference type="InterPro" id="IPR006600">
    <property type="entry name" value="HTH_CenpB_DNA-bd_dom"/>
</dbReference>
<evidence type="ECO:0000256" key="2">
    <source>
        <dbReference type="SAM" id="MobiDB-lite"/>
    </source>
</evidence>
<dbReference type="GO" id="GO:0003677">
    <property type="term" value="F:DNA binding"/>
    <property type="evidence" value="ECO:0007669"/>
    <property type="project" value="UniProtKB-KW"/>
</dbReference>
<evidence type="ECO:0000256" key="1">
    <source>
        <dbReference type="ARBA" id="ARBA00023125"/>
    </source>
</evidence>
<dbReference type="SUPFAM" id="SSF46689">
    <property type="entry name" value="Homeodomain-like"/>
    <property type="match status" value="1"/>
</dbReference>
<evidence type="ECO:0000313" key="5">
    <source>
        <dbReference type="Proteomes" id="UP000005222"/>
    </source>
</evidence>
<proteinExistence type="predicted"/>
<dbReference type="OMA" id="EFKILYR"/>
<feature type="compositionally biased region" description="Polar residues" evidence="2">
    <location>
        <begin position="640"/>
        <end position="672"/>
    </location>
</feature>
<dbReference type="OrthoDB" id="125347at2759"/>
<feature type="domain" description="HTH CENPB-type" evidence="3">
    <location>
        <begin position="64"/>
        <end position="139"/>
    </location>
</feature>
<feature type="region of interest" description="Disordered" evidence="2">
    <location>
        <begin position="640"/>
        <end position="676"/>
    </location>
</feature>
<dbReference type="Gene3D" id="1.10.10.60">
    <property type="entry name" value="Homeodomain-like"/>
    <property type="match status" value="2"/>
</dbReference>
<accession>G8YG16</accession>
<dbReference type="InterPro" id="IPR009057">
    <property type="entry name" value="Homeodomain-like_sf"/>
</dbReference>
<keyword evidence="1" id="KW-0238">DNA-binding</keyword>
<dbReference type="Proteomes" id="UP000005222">
    <property type="component" value="Chromosome I"/>
</dbReference>
<dbReference type="PROSITE" id="PS51253">
    <property type="entry name" value="HTH_CENPB"/>
    <property type="match status" value="1"/>
</dbReference>
<dbReference type="STRING" id="559304.G8YG16"/>
<dbReference type="GO" id="GO:0005634">
    <property type="term" value="C:nucleus"/>
    <property type="evidence" value="ECO:0007669"/>
    <property type="project" value="TreeGrafter"/>
</dbReference>
<dbReference type="InParanoid" id="G8YG16"/>
<gene>
    <name evidence="4" type="primary">Piso0_002812</name>
    <name evidence="4" type="ORF">GNLVRS01_PISO0I18356g</name>
</gene>
<dbReference type="HOGENOM" id="CLU_019142_0_0_1"/>
<organism evidence="4 5">
    <name type="scientific">Pichia sorbitophila (strain ATCC MYA-4447 / BCRC 22081 / CBS 7064 / NBRC 10061 / NRRL Y-12695)</name>
    <name type="common">Hybrid yeast</name>
    <dbReference type="NCBI Taxonomy" id="559304"/>
    <lineage>
        <taxon>Eukaryota</taxon>
        <taxon>Fungi</taxon>
        <taxon>Dikarya</taxon>
        <taxon>Ascomycota</taxon>
        <taxon>Saccharomycotina</taxon>
        <taxon>Pichiomycetes</taxon>
        <taxon>Debaryomycetaceae</taxon>
        <taxon>Millerozyma</taxon>
    </lineage>
</organism>
<sequence length="800" mass="90172">MGYTIKQKIEICLKAESDPNMTQQDLAMWAKDKYGSSRPPSQTTISRILSAKNDLIASKETEFSLVRRRKKLNPILRRILTEWITQALWENIPITTPIIQQTAHSIWNRLPNEDKMGNGSFNQKWCNQFIKKLNVNITGDESDFAQNPGNYPLNKVWKLDEKLQLKNYLVELIRKENYKPQDIFFIDEFQLFYSLPLDQIFDVSSIDKGLQQSNSSTEDSLTVMIGTNIDGSEKLRPLIVGKYERFDLSASTNPAFKNFMSASSSKQNLMNKLTEVCNIYYKSNINKWITSSMFQNYILTLDHKLANTASSRKILILLDDSASHRIINLKLNNIRLCYLKNNTNHKNPYNSFNGVKVDYLPSNFGIMKEIKIFYRLQQYLEMINLQRKSSNDSESNGFNSSMNVPGHVRKVSSSAFDVLLETDYQIPLIKAIEWIKRSWEAVTPETIFLAWRKSYLINLKNEWPSSDMKINQNAKADLGRLFESSKTFNPSKSYDRLSQVMGHFNVVIPWNIDDLLGLVNERGKITLSYVSIEEMIGSCLAEPMEGQDSGVAKNFTLNLISNDMDGDGDWIKENNFDDQDRLLDRTYVPSSSSILNFTNGVDDASDILAMHYPDLNSQIPSVSSNAGQIPNSKAFRDNRQMSNAESVPGSSARISPFSSINDQGVDSSTTLGSKRPCMADSPKVGGVEGFSAGPLELSSSSGASNATVMNAGLSYSNNDVIGRSPGKHMDSTLNGVNNLSLGDSDLELIQILKTLLSATQMNNKLNFTKHTVLELAENLKHLSAKYKKDNEVYGMSPFKK</sequence>
<evidence type="ECO:0000313" key="4">
    <source>
        <dbReference type="EMBL" id="CCE82115.1"/>
    </source>
</evidence>
<dbReference type="InterPro" id="IPR004875">
    <property type="entry name" value="DDE_SF_endonuclease_dom"/>
</dbReference>
<dbReference type="PANTHER" id="PTHR19303:SF73">
    <property type="entry name" value="PROTEIN PDC2"/>
    <property type="match status" value="1"/>
</dbReference>
<evidence type="ECO:0000259" key="3">
    <source>
        <dbReference type="PROSITE" id="PS51253"/>
    </source>
</evidence>
<dbReference type="SMART" id="SM00674">
    <property type="entry name" value="CENPB"/>
    <property type="match status" value="1"/>
</dbReference>